<dbReference type="InterPro" id="IPR000045">
    <property type="entry name" value="Prepilin_IV_endopep_pep"/>
</dbReference>
<organism evidence="13 14">
    <name type="scientific">Desulfonema ishimotonii</name>
    <dbReference type="NCBI Taxonomy" id="45657"/>
    <lineage>
        <taxon>Bacteria</taxon>
        <taxon>Pseudomonadati</taxon>
        <taxon>Thermodesulfobacteriota</taxon>
        <taxon>Desulfobacteria</taxon>
        <taxon>Desulfobacterales</taxon>
        <taxon>Desulfococcaceae</taxon>
        <taxon>Desulfonema</taxon>
    </lineage>
</organism>
<keyword evidence="3" id="KW-1003">Cell membrane</keyword>
<dbReference type="EC" id="2.1.1.-" evidence="9"/>
<proteinExistence type="inferred from homology"/>
<comment type="catalytic activity">
    <reaction evidence="9">
        <text>Typically cleaves a -Gly-|-Phe- bond to release an N-terminal, basic peptide of 5-8 residues from type IV prepilin, and then N-methylates the new N-terminal amino group, the methyl donor being S-adenosyl-L-methionine.</text>
        <dbReference type="EC" id="3.4.23.43"/>
    </reaction>
</comment>
<dbReference type="AlphaFoldDB" id="A0A401FRP0"/>
<feature type="domain" description="Prepilin peptidase A24 N-terminal" evidence="12">
    <location>
        <begin position="14"/>
        <end position="97"/>
    </location>
</feature>
<dbReference type="InterPro" id="IPR010627">
    <property type="entry name" value="Prepilin_pept_A24_N"/>
</dbReference>
<dbReference type="GO" id="GO:0005886">
    <property type="term" value="C:plasma membrane"/>
    <property type="evidence" value="ECO:0007669"/>
    <property type="project" value="UniProtKB-SubCell"/>
</dbReference>
<keyword evidence="6 10" id="KW-1133">Transmembrane helix</keyword>
<feature type="transmembrane region" description="Helical" evidence="10">
    <location>
        <begin position="228"/>
        <end position="246"/>
    </location>
</feature>
<accession>A0A401FRP0</accession>
<dbReference type="PANTHER" id="PTHR30487">
    <property type="entry name" value="TYPE 4 PREPILIN-LIKE PROTEINS LEADER PEPTIDE-PROCESSING ENZYME"/>
    <property type="match status" value="1"/>
</dbReference>
<dbReference type="GO" id="GO:0032259">
    <property type="term" value="P:methylation"/>
    <property type="evidence" value="ECO:0007669"/>
    <property type="project" value="UniProtKB-KW"/>
</dbReference>
<keyword evidence="14" id="KW-1185">Reference proteome</keyword>
<dbReference type="OrthoDB" id="9789291at2"/>
<dbReference type="Pfam" id="PF06750">
    <property type="entry name" value="A24_N_bact"/>
    <property type="match status" value="1"/>
</dbReference>
<keyword evidence="9" id="KW-0645">Protease</keyword>
<dbReference type="InterPro" id="IPR014032">
    <property type="entry name" value="Peptidase_A24A_bac"/>
</dbReference>
<dbReference type="GO" id="GO:0006465">
    <property type="term" value="P:signal peptide processing"/>
    <property type="evidence" value="ECO:0007669"/>
    <property type="project" value="TreeGrafter"/>
</dbReference>
<comment type="similarity">
    <text evidence="2 8">Belongs to the peptidase A24 family.</text>
</comment>
<reference evidence="14" key="2">
    <citation type="submission" date="2019-01" db="EMBL/GenBank/DDBJ databases">
        <title>Genome sequence of Desulfonema ishimotonii strain Tokyo 01.</title>
        <authorList>
            <person name="Fukui M."/>
        </authorList>
    </citation>
    <scope>NUCLEOTIDE SEQUENCE [LARGE SCALE GENOMIC DNA]</scope>
    <source>
        <strain evidence="14">Tokyo 01</strain>
    </source>
</reference>
<evidence type="ECO:0000313" key="14">
    <source>
        <dbReference type="Proteomes" id="UP000288096"/>
    </source>
</evidence>
<dbReference type="GO" id="GO:0004190">
    <property type="term" value="F:aspartic-type endopeptidase activity"/>
    <property type="evidence" value="ECO:0007669"/>
    <property type="project" value="UniProtKB-EC"/>
</dbReference>
<evidence type="ECO:0000256" key="1">
    <source>
        <dbReference type="ARBA" id="ARBA00004429"/>
    </source>
</evidence>
<keyword evidence="9" id="KW-0378">Hydrolase</keyword>
<keyword evidence="7 10" id="KW-0472">Membrane</keyword>
<protein>
    <recommendedName>
        <fullName evidence="9">Prepilin leader peptidase/N-methyltransferase</fullName>
        <ecNumber evidence="9">2.1.1.-</ecNumber>
        <ecNumber evidence="9">3.4.23.43</ecNumber>
    </recommendedName>
</protein>
<dbReference type="EC" id="3.4.23.43" evidence="9"/>
<evidence type="ECO:0000256" key="4">
    <source>
        <dbReference type="ARBA" id="ARBA00022519"/>
    </source>
</evidence>
<dbReference type="Pfam" id="PF01478">
    <property type="entry name" value="Peptidase_A24"/>
    <property type="match status" value="1"/>
</dbReference>
<feature type="transmembrane region" description="Helical" evidence="10">
    <location>
        <begin position="195"/>
        <end position="222"/>
    </location>
</feature>
<dbReference type="GO" id="GO:0008168">
    <property type="term" value="F:methyltransferase activity"/>
    <property type="evidence" value="ECO:0007669"/>
    <property type="project" value="UniProtKB-KW"/>
</dbReference>
<comment type="subcellular location">
    <subcellularLocation>
        <location evidence="1">Cell inner membrane</location>
        <topology evidence="1">Multi-pass membrane protein</topology>
    </subcellularLocation>
    <subcellularLocation>
        <location evidence="9">Cell membrane</location>
        <topology evidence="9">Multi-pass membrane protein</topology>
    </subcellularLocation>
</comment>
<keyword evidence="4" id="KW-0997">Cell inner membrane</keyword>
<keyword evidence="5 9" id="KW-0812">Transmembrane</keyword>
<feature type="transmembrane region" description="Helical" evidence="10">
    <location>
        <begin position="152"/>
        <end position="174"/>
    </location>
</feature>
<keyword evidence="9" id="KW-0511">Multifunctional enzyme</keyword>
<dbReference type="Proteomes" id="UP000288096">
    <property type="component" value="Unassembled WGS sequence"/>
</dbReference>
<dbReference type="Gene3D" id="1.20.120.1220">
    <property type="match status" value="1"/>
</dbReference>
<evidence type="ECO:0000256" key="3">
    <source>
        <dbReference type="ARBA" id="ARBA00022475"/>
    </source>
</evidence>
<evidence type="ECO:0000256" key="7">
    <source>
        <dbReference type="ARBA" id="ARBA00023136"/>
    </source>
</evidence>
<keyword evidence="9" id="KW-0808">Transferase</keyword>
<feature type="domain" description="Prepilin type IV endopeptidase peptidase" evidence="11">
    <location>
        <begin position="107"/>
        <end position="216"/>
    </location>
</feature>
<dbReference type="PANTHER" id="PTHR30487:SF0">
    <property type="entry name" value="PREPILIN LEADER PEPTIDASE_N-METHYLTRANSFERASE-RELATED"/>
    <property type="match status" value="1"/>
</dbReference>
<evidence type="ECO:0000256" key="8">
    <source>
        <dbReference type="RuleBase" id="RU003793"/>
    </source>
</evidence>
<evidence type="ECO:0000313" key="13">
    <source>
        <dbReference type="EMBL" id="GBC59620.1"/>
    </source>
</evidence>
<evidence type="ECO:0000259" key="11">
    <source>
        <dbReference type="Pfam" id="PF01478"/>
    </source>
</evidence>
<evidence type="ECO:0000256" key="9">
    <source>
        <dbReference type="RuleBase" id="RU003794"/>
    </source>
</evidence>
<dbReference type="PRINTS" id="PR00864">
    <property type="entry name" value="PREPILNPTASE"/>
</dbReference>
<comment type="caution">
    <text evidence="13">The sequence shown here is derived from an EMBL/GenBank/DDBJ whole genome shotgun (WGS) entry which is preliminary data.</text>
</comment>
<sequence>MPAYPLEIIAIVFIFGLCIGSFLNVCIYRIPASKSIVSPPSACPACGYQLRFYDNIPVLSYLFLRGKCRKCGISISPRYPIVELLTGLFATGVFLKFGMTPETPVYFFFIATLLAITFIDIDHQIIPDIISLPGIPVFFLAAFALPSVTWQAALIGILVGGGVLYAIAWVYHFITGKDGMGGGDIKLLAMIGALLGWKGVLFTIFVSSAVGTIVGVTVMLYTRKNMKLAIPYGPFLAIGAITYIFSGPRIIDWYLNVARSSPF</sequence>
<dbReference type="EMBL" id="BEXT01000001">
    <property type="protein sequence ID" value="GBC59620.1"/>
    <property type="molecule type" value="Genomic_DNA"/>
</dbReference>
<feature type="transmembrane region" description="Helical" evidence="10">
    <location>
        <begin position="129"/>
        <end position="146"/>
    </location>
</feature>
<reference evidence="14" key="1">
    <citation type="submission" date="2017-11" db="EMBL/GenBank/DDBJ databases">
        <authorList>
            <person name="Watanabe M."/>
            <person name="Kojima H."/>
        </authorList>
    </citation>
    <scope>NUCLEOTIDE SEQUENCE [LARGE SCALE GENOMIC DNA]</scope>
    <source>
        <strain evidence="14">Tokyo 01</strain>
    </source>
</reference>
<evidence type="ECO:0000256" key="10">
    <source>
        <dbReference type="SAM" id="Phobius"/>
    </source>
</evidence>
<name>A0A401FRP0_9BACT</name>
<dbReference type="InterPro" id="IPR050882">
    <property type="entry name" value="Prepilin_peptidase/N-MTase"/>
</dbReference>
<keyword evidence="9" id="KW-0489">Methyltransferase</keyword>
<evidence type="ECO:0000256" key="6">
    <source>
        <dbReference type="ARBA" id="ARBA00022989"/>
    </source>
</evidence>
<gene>
    <name evidence="13" type="ORF">DENIS_0559</name>
</gene>
<evidence type="ECO:0000256" key="5">
    <source>
        <dbReference type="ARBA" id="ARBA00022692"/>
    </source>
</evidence>
<feature type="transmembrane region" description="Helical" evidence="10">
    <location>
        <begin position="105"/>
        <end position="122"/>
    </location>
</feature>
<evidence type="ECO:0000256" key="2">
    <source>
        <dbReference type="ARBA" id="ARBA00005801"/>
    </source>
</evidence>
<dbReference type="RefSeq" id="WP_124327119.1">
    <property type="nucleotide sequence ID" value="NZ_BEXT01000001.1"/>
</dbReference>
<feature type="transmembrane region" description="Helical" evidence="10">
    <location>
        <begin position="6"/>
        <end position="28"/>
    </location>
</feature>
<comment type="function">
    <text evidence="9">Plays an essential role in type IV pili and type II pseudopili formation by proteolytically removing the leader sequence from substrate proteins and subsequently monomethylating the alpha-amino group of the newly exposed N-terminal phenylalanine.</text>
</comment>
<evidence type="ECO:0000259" key="12">
    <source>
        <dbReference type="Pfam" id="PF06750"/>
    </source>
</evidence>